<dbReference type="EMBL" id="DXEK01000042">
    <property type="protein sequence ID" value="HIX76453.1"/>
    <property type="molecule type" value="Genomic_DNA"/>
</dbReference>
<keyword evidence="1" id="KW-0812">Transmembrane</keyword>
<dbReference type="AlphaFoldDB" id="A0A9D2BHP2"/>
<reference evidence="2" key="2">
    <citation type="submission" date="2021-04" db="EMBL/GenBank/DDBJ databases">
        <authorList>
            <person name="Gilroy R."/>
        </authorList>
    </citation>
    <scope>NUCLEOTIDE SEQUENCE</scope>
    <source>
        <strain evidence="2">CHK183-1962</strain>
    </source>
</reference>
<feature type="transmembrane region" description="Helical" evidence="1">
    <location>
        <begin position="953"/>
        <end position="971"/>
    </location>
</feature>
<feature type="transmembrane region" description="Helical" evidence="1">
    <location>
        <begin position="977"/>
        <end position="998"/>
    </location>
</feature>
<dbReference type="Proteomes" id="UP000886890">
    <property type="component" value="Unassembled WGS sequence"/>
</dbReference>
<name>A0A9D2BHP2_9FIRM</name>
<keyword evidence="1" id="KW-0472">Membrane</keyword>
<keyword evidence="1" id="KW-1133">Transmembrane helix</keyword>
<gene>
    <name evidence="2" type="ORF">H9734_02490</name>
</gene>
<evidence type="ECO:0000256" key="1">
    <source>
        <dbReference type="SAM" id="Phobius"/>
    </source>
</evidence>
<protein>
    <submittedName>
        <fullName evidence="2">Uncharacterized protein</fullName>
    </submittedName>
</protein>
<evidence type="ECO:0000313" key="3">
    <source>
        <dbReference type="Proteomes" id="UP000886890"/>
    </source>
</evidence>
<accession>A0A9D2BHP2</accession>
<feature type="transmembrane region" description="Helical" evidence="1">
    <location>
        <begin position="921"/>
        <end position="941"/>
    </location>
</feature>
<comment type="caution">
    <text evidence="2">The sequence shown here is derived from an EMBL/GenBank/DDBJ whole genome shotgun (WGS) entry which is preliminary data.</text>
</comment>
<reference evidence="2" key="1">
    <citation type="journal article" date="2021" name="PeerJ">
        <title>Extensive microbial diversity within the chicken gut microbiome revealed by metagenomics and culture.</title>
        <authorList>
            <person name="Gilroy R."/>
            <person name="Ravi A."/>
            <person name="Getino M."/>
            <person name="Pursley I."/>
            <person name="Horton D.L."/>
            <person name="Alikhan N.F."/>
            <person name="Baker D."/>
            <person name="Gharbi K."/>
            <person name="Hall N."/>
            <person name="Watson M."/>
            <person name="Adriaenssens E.M."/>
            <person name="Foster-Nyarko E."/>
            <person name="Jarju S."/>
            <person name="Secka A."/>
            <person name="Antonio M."/>
            <person name="Oren A."/>
            <person name="Chaudhuri R.R."/>
            <person name="La Ragione R."/>
            <person name="Hildebrand F."/>
            <person name="Pallen M.J."/>
        </authorList>
    </citation>
    <scope>NUCLEOTIDE SEQUENCE</scope>
    <source>
        <strain evidence="2">CHK183-1962</strain>
    </source>
</reference>
<proteinExistence type="predicted"/>
<evidence type="ECO:0000313" key="2">
    <source>
        <dbReference type="EMBL" id="HIX76453.1"/>
    </source>
</evidence>
<sequence>MDNYLEFLATRKVKEGGLDLVTDEHAVESAQYTKFKRDALKILNRFSYDTYERTAGFLLYSEALKRFVVVRADKGEQVDQRLNMQLTLRIPVDLRAAEDGFDFCLCQLWQWECGGDLPEWYKNPEKLSGFGENFGFDQNHLEAFLTKWLRYICAQQGEAIRITDSVRGLGAETAVWIAAMAYRFLPEGRKNRYTFACFGRPERCRGFCIQATGYPFMGNGIDLAVRQTPVEDHMDAPMIRAAAEQFLAGTDTEQLPKQIDWYYVKANDYDSLVWNFYYYRMDRNEPLRLTEGIFQELQERLKKQQHSGLEKTEELYGWLLTQSMKQEGQIGQETRLQMYLEFMNRKEKYTEEQIKELWRQLSLYAQEQGGQEMFRRVLEQIRGSSSRLYYALICYGISSGKIGSDERELERFLELQDVRSAAGLQEWMDHPEHRSLMTEERVRELLIRKIGARMTAGQSLKEIQNLVVCGGMIDKKKCLNLIRGYLAEGTKPFLETLDLRGWRDYLMEREKLWKRSPALLRQVSEQYEAFSGTLKVPMPSKQMEALIGMGDLLCRFEQERKRKADFDACTRAVRKVYHVFLEQFLRKCRTTSDGEQREELLDNMKRFLAWHPSGQENSPSYRQAVDLYNNMARMSSRQRIRDRSLNELLGYQIWKETPDVREEYRVWLQAVADKVRNIHEVEDVLVQLEKRRKDISRYCSMDSICLVLYRMLALCRGQEGVYWQVKIMDTASKFGETQESDGLCREFWSGIGISDFPAILDSEGDAGHFSDILDWENEMICRLYRIYRSFRKEGAGDQTARSVYEMRDLLPESLAAEFFQLLFQSCQQGERRRTEKFGEIYDLMLAYWDEEDRVIRCIESMDLSDRMKDQILNKFEKAYEEQDRKRRQRYLPADIFSGFQLGGILGFLSCVWCMLDPFDLAPLAVTVVVLLMAGIVIAAYFCRAYMKELKTVAYPALVFALGVWVFQLFLLKLTRDVRLPAMLVSILFAAMGTVGLILQRKRGRQNG</sequence>
<organism evidence="2 3">
    <name type="scientific">Candidatus Fusicatenibacter merdavium</name>
    <dbReference type="NCBI Taxonomy" id="2838600"/>
    <lineage>
        <taxon>Bacteria</taxon>
        <taxon>Bacillati</taxon>
        <taxon>Bacillota</taxon>
        <taxon>Clostridia</taxon>
        <taxon>Lachnospirales</taxon>
        <taxon>Lachnospiraceae</taxon>
        <taxon>Fusicatenibacter</taxon>
    </lineage>
</organism>